<evidence type="ECO:0000256" key="14">
    <source>
        <dbReference type="SAM" id="SignalP"/>
    </source>
</evidence>
<evidence type="ECO:0000256" key="7">
    <source>
        <dbReference type="ARBA" id="ARBA00023004"/>
    </source>
</evidence>
<feature type="signal peptide" evidence="14">
    <location>
        <begin position="1"/>
        <end position="24"/>
    </location>
</feature>
<dbReference type="InterPro" id="IPR000531">
    <property type="entry name" value="Beta-barrel_TonB"/>
</dbReference>
<feature type="chain" id="PRO_5011702103" evidence="14">
    <location>
        <begin position="25"/>
        <end position="678"/>
    </location>
</feature>
<evidence type="ECO:0000256" key="2">
    <source>
        <dbReference type="ARBA" id="ARBA00022448"/>
    </source>
</evidence>
<keyword evidence="8" id="KW-0406">Ion transport</keyword>
<dbReference type="PROSITE" id="PS52016">
    <property type="entry name" value="TONB_DEPENDENT_REC_3"/>
    <property type="match status" value="1"/>
</dbReference>
<evidence type="ECO:0000256" key="13">
    <source>
        <dbReference type="RuleBase" id="RU003357"/>
    </source>
</evidence>
<dbReference type="InterPro" id="IPR039426">
    <property type="entry name" value="TonB-dep_rcpt-like"/>
</dbReference>
<comment type="similarity">
    <text evidence="12 13">Belongs to the TonB-dependent receptor family.</text>
</comment>
<evidence type="ECO:0000256" key="3">
    <source>
        <dbReference type="ARBA" id="ARBA00022452"/>
    </source>
</evidence>
<evidence type="ECO:0000313" key="17">
    <source>
        <dbReference type="EMBL" id="SDU05396.1"/>
    </source>
</evidence>
<keyword evidence="17" id="KW-0675">Receptor</keyword>
<keyword evidence="7" id="KW-0408">Iron</keyword>
<accession>A0A1H2FDC0</accession>
<keyword evidence="9 13" id="KW-0798">TonB box</keyword>
<feature type="domain" description="TonB-dependent receptor-like beta-barrel" evidence="15">
    <location>
        <begin position="224"/>
        <end position="644"/>
    </location>
</feature>
<evidence type="ECO:0000259" key="16">
    <source>
        <dbReference type="Pfam" id="PF07715"/>
    </source>
</evidence>
<dbReference type="PROSITE" id="PS01156">
    <property type="entry name" value="TONB_DEPENDENT_REC_2"/>
    <property type="match status" value="1"/>
</dbReference>
<feature type="domain" description="TonB-dependent receptor plug" evidence="16">
    <location>
        <begin position="64"/>
        <end position="177"/>
    </location>
</feature>
<dbReference type="EMBL" id="FNLL01000004">
    <property type="protein sequence ID" value="SDU05396.1"/>
    <property type="molecule type" value="Genomic_DNA"/>
</dbReference>
<dbReference type="Pfam" id="PF07715">
    <property type="entry name" value="Plug"/>
    <property type="match status" value="1"/>
</dbReference>
<gene>
    <name evidence="17" type="ORF">SAMN04487931_10497</name>
</gene>
<keyword evidence="5 12" id="KW-0812">Transmembrane</keyword>
<keyword evidence="11 12" id="KW-0998">Cell outer membrane</keyword>
<dbReference type="InterPro" id="IPR010917">
    <property type="entry name" value="TonB_rcpt_CS"/>
</dbReference>
<dbReference type="InterPro" id="IPR036942">
    <property type="entry name" value="Beta-barrel_TonB_sf"/>
</dbReference>
<keyword evidence="2 12" id="KW-0813">Transport</keyword>
<dbReference type="PANTHER" id="PTHR32552">
    <property type="entry name" value="FERRICHROME IRON RECEPTOR-RELATED"/>
    <property type="match status" value="1"/>
</dbReference>
<dbReference type="GO" id="GO:0009279">
    <property type="term" value="C:cell outer membrane"/>
    <property type="evidence" value="ECO:0007669"/>
    <property type="project" value="UniProtKB-SubCell"/>
</dbReference>
<dbReference type="Gene3D" id="2.40.170.20">
    <property type="entry name" value="TonB-dependent receptor, beta-barrel domain"/>
    <property type="match status" value="1"/>
</dbReference>
<evidence type="ECO:0000256" key="10">
    <source>
        <dbReference type="ARBA" id="ARBA00023136"/>
    </source>
</evidence>
<dbReference type="PANTHER" id="PTHR32552:SF68">
    <property type="entry name" value="FERRICHROME OUTER MEMBRANE TRANSPORTER_PHAGE RECEPTOR"/>
    <property type="match status" value="1"/>
</dbReference>
<organism evidence="17 18">
    <name type="scientific">Desulfobacula phenolica</name>
    <dbReference type="NCBI Taxonomy" id="90732"/>
    <lineage>
        <taxon>Bacteria</taxon>
        <taxon>Pseudomonadati</taxon>
        <taxon>Thermodesulfobacteriota</taxon>
        <taxon>Desulfobacteria</taxon>
        <taxon>Desulfobacterales</taxon>
        <taxon>Desulfobacteraceae</taxon>
        <taxon>Desulfobacula</taxon>
    </lineage>
</organism>
<evidence type="ECO:0000313" key="18">
    <source>
        <dbReference type="Proteomes" id="UP000199608"/>
    </source>
</evidence>
<dbReference type="AlphaFoldDB" id="A0A1H2FDC0"/>
<keyword evidence="6 14" id="KW-0732">Signal</keyword>
<dbReference type="Proteomes" id="UP000199608">
    <property type="component" value="Unassembled WGS sequence"/>
</dbReference>
<evidence type="ECO:0000256" key="8">
    <source>
        <dbReference type="ARBA" id="ARBA00023065"/>
    </source>
</evidence>
<evidence type="ECO:0000256" key="6">
    <source>
        <dbReference type="ARBA" id="ARBA00022729"/>
    </source>
</evidence>
<evidence type="ECO:0000256" key="9">
    <source>
        <dbReference type="ARBA" id="ARBA00023077"/>
    </source>
</evidence>
<evidence type="ECO:0000259" key="15">
    <source>
        <dbReference type="Pfam" id="PF00593"/>
    </source>
</evidence>
<keyword evidence="4" id="KW-0410">Iron transport</keyword>
<evidence type="ECO:0000256" key="4">
    <source>
        <dbReference type="ARBA" id="ARBA00022496"/>
    </source>
</evidence>
<evidence type="ECO:0000256" key="12">
    <source>
        <dbReference type="PROSITE-ProRule" id="PRU01360"/>
    </source>
</evidence>
<dbReference type="InterPro" id="IPR037066">
    <property type="entry name" value="Plug_dom_sf"/>
</dbReference>
<dbReference type="InterPro" id="IPR012910">
    <property type="entry name" value="Plug_dom"/>
</dbReference>
<evidence type="ECO:0000256" key="1">
    <source>
        <dbReference type="ARBA" id="ARBA00004571"/>
    </source>
</evidence>
<dbReference type="Gene3D" id="2.170.130.10">
    <property type="entry name" value="TonB-dependent receptor, plug domain"/>
    <property type="match status" value="1"/>
</dbReference>
<dbReference type="GO" id="GO:0015344">
    <property type="term" value="F:siderophore uptake transmembrane transporter activity"/>
    <property type="evidence" value="ECO:0007669"/>
    <property type="project" value="TreeGrafter"/>
</dbReference>
<evidence type="ECO:0000256" key="5">
    <source>
        <dbReference type="ARBA" id="ARBA00022692"/>
    </source>
</evidence>
<keyword evidence="18" id="KW-1185">Reference proteome</keyword>
<keyword evidence="10 12" id="KW-0472">Membrane</keyword>
<protein>
    <submittedName>
        <fullName evidence="17">TonB dependent receptor</fullName>
    </submittedName>
</protein>
<sequence length="678" mass="78367">MKFKRFLVPLCFSFILFISFQIQEAFCQETDKKNEKTKTTSKSPDVSFSIGEIVVTEQKGVSAKIDLPGSVDVLNYDKIKHENVDNAMDLLLKIPGIAVGDYGSGGYPNAFTLRGHDMMSHGNHTVITIDGIPISTHLEGADGGSDLNQLAPEEIQSMEVVKGPIDARYGNWNRAGVIHYNTRQRGDFLKAKTFIGSWDTKKLYGSIGQEHLDNKFNHIYSAEYYSTDGWRDHSQRERKNGYGKWFYRPSDELEIGFTTHAYKGTWDSAGYISQEQWDKTPRQSASDSDDGGYKEILEGALHIDLDITQAMMLETKIWMMDNSFARFSSWGESQSESFRDNRTYGFLTNLAWEPAMKNNKNLRLDWGVDYRKFDDHTENWDTQNRMRINNTAYGDYIFNNYGTYFKANYDPVKFLRIFAGVRQDWFNGDKTDSSDLIKKDMTKFEVTSWKSGVIITPLQWFSVYGNFATTFQLPYGTRKYDENSGDSREFFFWETGIKVNPVEWLLLRYAYAEQEEERYTQDNITLEWIYEGDAIRKIHEAELNLIPHQDVEIFTSYTYHDTEYTGGSNAGNDLAYIPNHIWKTGVNYTLPWRTTQIRAWYNQVGRYFTNAANTYSYEGYGTIDLKIIHQFNEKWTVTLDGKNLADKKYAGFVWAGSNGNQYAVGNPRSVYLTLKYEF</sequence>
<reference evidence="18" key="1">
    <citation type="submission" date="2016-10" db="EMBL/GenBank/DDBJ databases">
        <authorList>
            <person name="Varghese N."/>
            <person name="Submissions S."/>
        </authorList>
    </citation>
    <scope>NUCLEOTIDE SEQUENCE [LARGE SCALE GENOMIC DNA]</scope>
    <source>
        <strain evidence="18">DSM 3384</strain>
    </source>
</reference>
<dbReference type="Pfam" id="PF00593">
    <property type="entry name" value="TonB_dep_Rec_b-barrel"/>
    <property type="match status" value="1"/>
</dbReference>
<evidence type="ECO:0000256" key="11">
    <source>
        <dbReference type="ARBA" id="ARBA00023237"/>
    </source>
</evidence>
<dbReference type="SUPFAM" id="SSF56935">
    <property type="entry name" value="Porins"/>
    <property type="match status" value="1"/>
</dbReference>
<dbReference type="RefSeq" id="WP_092232339.1">
    <property type="nucleotide sequence ID" value="NZ_FNLL01000004.1"/>
</dbReference>
<proteinExistence type="inferred from homology"/>
<name>A0A1H2FDC0_9BACT</name>
<comment type="subcellular location">
    <subcellularLocation>
        <location evidence="1 12">Cell outer membrane</location>
        <topology evidence="1 12">Multi-pass membrane protein</topology>
    </subcellularLocation>
</comment>
<keyword evidence="3 12" id="KW-1134">Transmembrane beta strand</keyword>